<dbReference type="InterPro" id="IPR015955">
    <property type="entry name" value="Lactate_DH/Glyco_Ohase_4_C"/>
</dbReference>
<dbReference type="Pfam" id="PF02866">
    <property type="entry name" value="Ldh_1_C"/>
    <property type="match status" value="1"/>
</dbReference>
<dbReference type="AlphaFoldDB" id="A0A099YB47"/>
<dbReference type="Gene3D" id="3.40.50.720">
    <property type="entry name" value="NAD(P)-binding Rossmann-like Domain"/>
    <property type="match status" value="1"/>
</dbReference>
<dbReference type="InterPro" id="IPR001557">
    <property type="entry name" value="L-lactate/malate_DH"/>
</dbReference>
<dbReference type="Proteomes" id="UP000365705">
    <property type="component" value="Unassembled WGS sequence"/>
</dbReference>
<evidence type="ECO:0000256" key="4">
    <source>
        <dbReference type="RuleBase" id="RU003369"/>
    </source>
</evidence>
<feature type="domain" description="Lactate/malate dehydrogenase C-terminal" evidence="6">
    <location>
        <begin position="144"/>
        <end position="299"/>
    </location>
</feature>
<accession>A0A099YB47</accession>
<dbReference type="PRINTS" id="PR00086">
    <property type="entry name" value="LLDHDRGNASE"/>
</dbReference>
<dbReference type="PANTHER" id="PTHR43128">
    <property type="entry name" value="L-2-HYDROXYCARBOXYLATE DEHYDROGENASE (NAD(P)(+))"/>
    <property type="match status" value="1"/>
</dbReference>
<organism evidence="7 9">
    <name type="scientific">Limosilactobacillus mucosae</name>
    <name type="common">Lactobacillus mucosae</name>
    <dbReference type="NCBI Taxonomy" id="97478"/>
    <lineage>
        <taxon>Bacteria</taxon>
        <taxon>Bacillati</taxon>
        <taxon>Bacillota</taxon>
        <taxon>Bacilli</taxon>
        <taxon>Lactobacillales</taxon>
        <taxon>Lactobacillaceae</taxon>
        <taxon>Limosilactobacillus</taxon>
    </lineage>
</organism>
<evidence type="ECO:0000256" key="2">
    <source>
        <dbReference type="PIRSR" id="PIRSR000102-1"/>
    </source>
</evidence>
<evidence type="ECO:0000259" key="6">
    <source>
        <dbReference type="Pfam" id="PF02866"/>
    </source>
</evidence>
<protein>
    <submittedName>
        <fullName evidence="8">L-2-hydroxyisocaproate dehydrogenase</fullName>
        <ecNumber evidence="8">1.1.1.-</ecNumber>
    </submittedName>
    <submittedName>
        <fullName evidence="7">Malate dehydrogenase</fullName>
    </submittedName>
</protein>
<keyword evidence="4 8" id="KW-0560">Oxidoreductase</keyword>
<evidence type="ECO:0000313" key="8">
    <source>
        <dbReference type="EMBL" id="VTZ91628.1"/>
    </source>
</evidence>
<reference evidence="7 9" key="1">
    <citation type="submission" date="2014-09" db="EMBL/GenBank/DDBJ databases">
        <title>Lactobacillus mucosae CRL573 Genome Sequencing.</title>
        <authorList>
            <person name="Bleckwedel J."/>
            <person name="Teran L.C."/>
            <person name="Bonacina J."/>
            <person name="Saavedra L."/>
            <person name="Mozzi F.B."/>
            <person name="Raya R.R."/>
        </authorList>
    </citation>
    <scope>NUCLEOTIDE SEQUENCE [LARGE SCALE GENOMIC DNA]</scope>
    <source>
        <strain evidence="7 9">CRL573</strain>
    </source>
</reference>
<dbReference type="InterPro" id="IPR022383">
    <property type="entry name" value="Lactate/malate_DH_C"/>
</dbReference>
<evidence type="ECO:0000259" key="5">
    <source>
        <dbReference type="Pfam" id="PF00056"/>
    </source>
</evidence>
<dbReference type="Gene3D" id="3.90.110.10">
    <property type="entry name" value="Lactate dehydrogenase/glycoside hydrolase, family 4, C-terminal"/>
    <property type="match status" value="1"/>
</dbReference>
<dbReference type="PIRSF" id="PIRSF000102">
    <property type="entry name" value="Lac_mal_DH"/>
    <property type="match status" value="1"/>
</dbReference>
<name>A0A099YB47_LIMMU</name>
<dbReference type="InterPro" id="IPR036291">
    <property type="entry name" value="NAD(P)-bd_dom_sf"/>
</dbReference>
<dbReference type="PANTHER" id="PTHR43128:SF31">
    <property type="entry name" value="L-LACTATE DEHYDROGENASE"/>
    <property type="match status" value="1"/>
</dbReference>
<dbReference type="RefSeq" id="WP_034539147.1">
    <property type="nucleotide sequence ID" value="NZ_CABFNH010000022.1"/>
</dbReference>
<evidence type="ECO:0000256" key="3">
    <source>
        <dbReference type="PIRSR" id="PIRSR000102-3"/>
    </source>
</evidence>
<dbReference type="EC" id="1.1.1.-" evidence="8"/>
<feature type="binding site" evidence="3">
    <location>
        <position position="228"/>
    </location>
    <ligand>
        <name>NAD(+)</name>
        <dbReference type="ChEBI" id="CHEBI:57540"/>
    </ligand>
</feature>
<sequence length="308" mass="33543">MRKLGIIGLGNVGALLANLLVARQIVDELVLIDTNSDLAVGLQNDLLDGMSALAVQPTIKVQDYAALKDADAVVLAIGKAELLKEQRFAELTDVGKMMRQIAPLIKQSGFSGVLINLANPNEAATAYLQYLTELPRPKVIGMGTVLDTARLHRAIADQVHVAPSAVTGFVYGQHDGEAVPIWSTFRINGQPLEKPVMGQKIDPHQSEIQAKLNGWYAIKGQGQDVSGMALWTMRILQAVLSDEQVSFPVALYQPQYQSYLSFAAQLGRQGVGNYTLLPLRPLEEDQLKVAAQNIQDQLNILLELPTED</sequence>
<keyword evidence="3" id="KW-0520">NAD</keyword>
<gene>
    <name evidence="8" type="ORF">LMUP508_01489</name>
    <name evidence="7" type="ORF">LX03_01250</name>
</gene>
<reference evidence="8 10" key="2">
    <citation type="submission" date="2019-06" db="EMBL/GenBank/DDBJ databases">
        <authorList>
            <person name="Rodrigo-Torres L."/>
            <person name="Arahal R. D."/>
            <person name="Lucena T."/>
        </authorList>
    </citation>
    <scope>NUCLEOTIDE SEQUENCE [LARGE SCALE GENOMIC DNA]</scope>
    <source>
        <strain evidence="8 10">INIA P508</strain>
    </source>
</reference>
<dbReference type="Proteomes" id="UP000030001">
    <property type="component" value="Unassembled WGS sequence"/>
</dbReference>
<dbReference type="EMBL" id="CABFNH010000022">
    <property type="protein sequence ID" value="VTZ91628.1"/>
    <property type="molecule type" value="Genomic_DNA"/>
</dbReference>
<feature type="binding site" evidence="3">
    <location>
        <position position="33"/>
    </location>
    <ligand>
        <name>NAD(+)</name>
        <dbReference type="ChEBI" id="CHEBI:57540"/>
    </ligand>
</feature>
<feature type="domain" description="Lactate/malate dehydrogenase N-terminal" evidence="5">
    <location>
        <begin position="3"/>
        <end position="141"/>
    </location>
</feature>
<proteinExistence type="inferred from homology"/>
<evidence type="ECO:0000313" key="10">
    <source>
        <dbReference type="Proteomes" id="UP000365705"/>
    </source>
</evidence>
<comment type="similarity">
    <text evidence="1">Belongs to the LDH/MDH superfamily. LDH family.</text>
</comment>
<dbReference type="GO" id="GO:0004459">
    <property type="term" value="F:L-lactate dehydrogenase (NAD+) activity"/>
    <property type="evidence" value="ECO:0007669"/>
    <property type="project" value="TreeGrafter"/>
</dbReference>
<dbReference type="SUPFAM" id="SSF51735">
    <property type="entry name" value="NAD(P)-binding Rossmann-fold domains"/>
    <property type="match status" value="1"/>
</dbReference>
<dbReference type="EMBL" id="JROC01000021">
    <property type="protein sequence ID" value="KGL67474.1"/>
    <property type="molecule type" value="Genomic_DNA"/>
</dbReference>
<evidence type="ECO:0000256" key="1">
    <source>
        <dbReference type="ARBA" id="ARBA00006054"/>
    </source>
</evidence>
<feature type="binding site" evidence="3">
    <location>
        <begin position="8"/>
        <end position="13"/>
    </location>
    <ligand>
        <name>NAD(+)</name>
        <dbReference type="ChEBI" id="CHEBI:57540"/>
    </ligand>
</feature>
<feature type="active site" description="Proton acceptor" evidence="2">
    <location>
        <position position="174"/>
    </location>
</feature>
<dbReference type="SUPFAM" id="SSF56327">
    <property type="entry name" value="LDH C-terminal domain-like"/>
    <property type="match status" value="1"/>
</dbReference>
<evidence type="ECO:0000313" key="9">
    <source>
        <dbReference type="Proteomes" id="UP000030001"/>
    </source>
</evidence>
<dbReference type="GO" id="GO:0006089">
    <property type="term" value="P:lactate metabolic process"/>
    <property type="evidence" value="ECO:0007669"/>
    <property type="project" value="TreeGrafter"/>
</dbReference>
<dbReference type="InterPro" id="IPR001236">
    <property type="entry name" value="Lactate/malate_DH_N"/>
</dbReference>
<evidence type="ECO:0000313" key="7">
    <source>
        <dbReference type="EMBL" id="KGL67474.1"/>
    </source>
</evidence>
<dbReference type="Pfam" id="PF00056">
    <property type="entry name" value="Ldh_1_N"/>
    <property type="match status" value="1"/>
</dbReference>